<reference evidence="3" key="1">
    <citation type="submission" date="2023-07" db="EMBL/GenBank/DDBJ databases">
        <title>A chromosome-level genome assembly of Lolium multiflorum.</title>
        <authorList>
            <person name="Chen Y."/>
            <person name="Copetti D."/>
            <person name="Kolliker R."/>
            <person name="Studer B."/>
        </authorList>
    </citation>
    <scope>NUCLEOTIDE SEQUENCE</scope>
    <source>
        <strain evidence="3">02402/16</strain>
        <tissue evidence="3">Leaf</tissue>
    </source>
</reference>
<dbReference type="Proteomes" id="UP001231189">
    <property type="component" value="Unassembled WGS sequence"/>
</dbReference>
<dbReference type="AlphaFoldDB" id="A0AAD8QXJ9"/>
<keyword evidence="4" id="KW-1185">Reference proteome</keyword>
<feature type="compositionally biased region" description="Acidic residues" evidence="2">
    <location>
        <begin position="47"/>
        <end position="61"/>
    </location>
</feature>
<gene>
    <name evidence="3" type="ORF">QYE76_034339</name>
</gene>
<feature type="compositionally biased region" description="Basic and acidic residues" evidence="2">
    <location>
        <begin position="62"/>
        <end position="77"/>
    </location>
</feature>
<feature type="coiled-coil region" evidence="1">
    <location>
        <begin position="258"/>
        <end position="292"/>
    </location>
</feature>
<name>A0AAD8QXJ9_LOLMU</name>
<evidence type="ECO:0000256" key="1">
    <source>
        <dbReference type="SAM" id="Coils"/>
    </source>
</evidence>
<organism evidence="3 4">
    <name type="scientific">Lolium multiflorum</name>
    <name type="common">Italian ryegrass</name>
    <name type="synonym">Lolium perenne subsp. multiflorum</name>
    <dbReference type="NCBI Taxonomy" id="4521"/>
    <lineage>
        <taxon>Eukaryota</taxon>
        <taxon>Viridiplantae</taxon>
        <taxon>Streptophyta</taxon>
        <taxon>Embryophyta</taxon>
        <taxon>Tracheophyta</taxon>
        <taxon>Spermatophyta</taxon>
        <taxon>Magnoliopsida</taxon>
        <taxon>Liliopsida</taxon>
        <taxon>Poales</taxon>
        <taxon>Poaceae</taxon>
        <taxon>BOP clade</taxon>
        <taxon>Pooideae</taxon>
        <taxon>Poodae</taxon>
        <taxon>Poeae</taxon>
        <taxon>Poeae Chloroplast Group 2 (Poeae type)</taxon>
        <taxon>Loliodinae</taxon>
        <taxon>Loliinae</taxon>
        <taxon>Lolium</taxon>
    </lineage>
</organism>
<protein>
    <submittedName>
        <fullName evidence="3">Uncharacterized protein</fullName>
    </submittedName>
</protein>
<dbReference type="EMBL" id="JAUUTY010000007">
    <property type="protein sequence ID" value="KAK1610666.1"/>
    <property type="molecule type" value="Genomic_DNA"/>
</dbReference>
<evidence type="ECO:0000313" key="3">
    <source>
        <dbReference type="EMBL" id="KAK1610666.1"/>
    </source>
</evidence>
<evidence type="ECO:0000256" key="2">
    <source>
        <dbReference type="SAM" id="MobiDB-lite"/>
    </source>
</evidence>
<evidence type="ECO:0000313" key="4">
    <source>
        <dbReference type="Proteomes" id="UP001231189"/>
    </source>
</evidence>
<dbReference type="PANTHER" id="PTHR10775">
    <property type="entry name" value="OS08G0208400 PROTEIN"/>
    <property type="match status" value="1"/>
</dbReference>
<keyword evidence="1" id="KW-0175">Coiled coil</keyword>
<proteinExistence type="predicted"/>
<comment type="caution">
    <text evidence="3">The sequence shown here is derived from an EMBL/GenBank/DDBJ whole genome shotgun (WGS) entry which is preliminary data.</text>
</comment>
<feature type="region of interest" description="Disordered" evidence="2">
    <location>
        <begin position="45"/>
        <end position="81"/>
    </location>
</feature>
<sequence>MHLLRHGFMPSYNCWTKHGERGVRMEEDEEGDDIIDDNYPDHFGDTFMEDVEGGEGEGEGEGEGKEEARDEPADDLGRTIAGARRRCDTEKERENLDRMLEDHKNSLYPGCDNGLKKLGCTLDLLKWKAREGVADSGFENFLKMLKNMFPKNNELPTSTYEAKKVVCSLGLEVLKIHACINDCILYRGEYENLNECPEQRACQVVAMAQRGHEKWKVDIKAKREPEPKSVFSEKEEKWAKSFFTTPSQVKKNMPDDYGRELRRQAEILAEKKALAKKEKKALEEKKEETAAEHGMTVTGAKEKAAEFNMNLRAVLGLEDAPMSELFNLRELDKSILSCYVLMKIGEFQKRNIHDVGFIDPHIVNGYVLERFPRDVEKDLKYSRIDETNARGLIFPRSFQKTEGDTKWGHEVATPQGGAAKEGPAPPYGVGLSSASRLCPFAYKFPPSRKPYYREPRYGKSSRNAAANPISGIQEIASGTLPERGIITGGLYITMIASGLMRE</sequence>
<accession>A0AAD8QXJ9</accession>
<dbReference type="PANTHER" id="PTHR10775:SF182">
    <property type="entry name" value="TRANSPOSON, EN_SPM-LIKE, TRANSPOSASE-ASSOCIATED DOMAIN PROTEIN-RELATED"/>
    <property type="match status" value="1"/>
</dbReference>